<dbReference type="HOGENOM" id="CLU_2463597_0_0_9"/>
<gene>
    <name evidence="1" type="ORF">CLOBOL_06323</name>
</gene>
<comment type="caution">
    <text evidence="1">The sequence shown here is derived from an EMBL/GenBank/DDBJ whole genome shotgun (WGS) entry which is preliminary data.</text>
</comment>
<dbReference type="AlphaFoldDB" id="A8S2I9"/>
<evidence type="ECO:0000313" key="1">
    <source>
        <dbReference type="EMBL" id="EDP13408.1"/>
    </source>
</evidence>
<dbReference type="Proteomes" id="UP000005396">
    <property type="component" value="Unassembled WGS sequence"/>
</dbReference>
<accession>A8S2I9</accession>
<name>A8S2I9_ENTBW</name>
<evidence type="ECO:0000313" key="2">
    <source>
        <dbReference type="Proteomes" id="UP000005396"/>
    </source>
</evidence>
<organism evidence="1 2">
    <name type="scientific">Enterocloster bolteae (strain ATCC BAA-613 / DSM 15670 / CCUG 46953 / JCM 12243 / WAL 16351)</name>
    <name type="common">Clostridium bolteae</name>
    <dbReference type="NCBI Taxonomy" id="411902"/>
    <lineage>
        <taxon>Bacteria</taxon>
        <taxon>Bacillati</taxon>
        <taxon>Bacillota</taxon>
        <taxon>Clostridia</taxon>
        <taxon>Lachnospirales</taxon>
        <taxon>Lachnospiraceae</taxon>
        <taxon>Enterocloster</taxon>
    </lineage>
</organism>
<proteinExistence type="predicted"/>
<dbReference type="PaxDb" id="411902-CLOBOL_06323"/>
<reference evidence="1 2" key="1">
    <citation type="submission" date="2007-08" db="EMBL/GenBank/DDBJ databases">
        <authorList>
            <person name="Fulton L."/>
            <person name="Clifton S."/>
            <person name="Fulton B."/>
            <person name="Xu J."/>
            <person name="Minx P."/>
            <person name="Pepin K.H."/>
            <person name="Johnson M."/>
            <person name="Thiruvilangam P."/>
            <person name="Bhonagiri V."/>
            <person name="Nash W.E."/>
            <person name="Mardis E.R."/>
            <person name="Wilson R.K."/>
        </authorList>
    </citation>
    <scope>NUCLEOTIDE SEQUENCE [LARGE SCALE GENOMIC DNA]</scope>
    <source>
        <strain evidence="2">ATCC BAA-613 / DSM 15670 / CCUG 46953 / JCM 12243 / WAL 16351</strain>
    </source>
</reference>
<protein>
    <submittedName>
        <fullName evidence="1">Uncharacterized protein</fullName>
    </submittedName>
</protein>
<sequence>MFFLQFQIVFKKYASIFNLRYITAAKMIMASKQEITFNFINGLPSFAVFQFSQIIFVRKIHNTSLTDFLFLKRLFRMLGNNFHKYEVV</sequence>
<reference evidence="1 2" key="2">
    <citation type="submission" date="2007-09" db="EMBL/GenBank/DDBJ databases">
        <title>Draft genome sequence of Clostridium bolteae (ATCC BAA-613).</title>
        <authorList>
            <person name="Sudarsanam P."/>
            <person name="Ley R."/>
            <person name="Guruge J."/>
            <person name="Turnbaugh P.J."/>
            <person name="Mahowald M."/>
            <person name="Liep D."/>
            <person name="Gordon J."/>
        </authorList>
    </citation>
    <scope>NUCLEOTIDE SEQUENCE [LARGE SCALE GENOMIC DNA]</scope>
    <source>
        <strain evidence="2">ATCC BAA-613 / DSM 15670 / CCUG 46953 / JCM 12243 / WAL 16351</strain>
    </source>
</reference>
<dbReference type="EMBL" id="ABCC02000048">
    <property type="protein sequence ID" value="EDP13408.1"/>
    <property type="molecule type" value="Genomic_DNA"/>
</dbReference>